<feature type="domain" description="DUF4440" evidence="1">
    <location>
        <begin position="29"/>
        <end position="128"/>
    </location>
</feature>
<dbReference type="AlphaFoldDB" id="A0A6J4VET5"/>
<proteinExistence type="predicted"/>
<sequence>MTAFLFHAQKEVTMQSNTAVNCDLDTLLGLNRDYIRSVQHADVRRFDEILADDFLCSNPDGTLVDRGAFLEQTARPVTITTLEARDVKVRLLGDIAIIHARTTYTLPDGRPGSGRYTDVWARRGGRWLAVSAHVTRN</sequence>
<reference evidence="2" key="1">
    <citation type="submission" date="2020-02" db="EMBL/GenBank/DDBJ databases">
        <authorList>
            <person name="Meier V. D."/>
        </authorList>
    </citation>
    <scope>NUCLEOTIDE SEQUENCE</scope>
    <source>
        <strain evidence="2">AVDCRST_MAG18</strain>
    </source>
</reference>
<dbReference type="InterPro" id="IPR032710">
    <property type="entry name" value="NTF2-like_dom_sf"/>
</dbReference>
<evidence type="ECO:0000313" key="2">
    <source>
        <dbReference type="EMBL" id="CAA9577348.1"/>
    </source>
</evidence>
<accession>A0A6J4VET5</accession>
<name>A0A6J4VET5_9BACT</name>
<dbReference type="Pfam" id="PF14534">
    <property type="entry name" value="DUF4440"/>
    <property type="match status" value="1"/>
</dbReference>
<protein>
    <recommendedName>
        <fullName evidence="1">DUF4440 domain-containing protein</fullName>
    </recommendedName>
</protein>
<dbReference type="Gene3D" id="3.10.450.50">
    <property type="match status" value="1"/>
</dbReference>
<organism evidence="2">
    <name type="scientific">uncultured Thermomicrobiales bacterium</name>
    <dbReference type="NCBI Taxonomy" id="1645740"/>
    <lineage>
        <taxon>Bacteria</taxon>
        <taxon>Pseudomonadati</taxon>
        <taxon>Thermomicrobiota</taxon>
        <taxon>Thermomicrobia</taxon>
        <taxon>Thermomicrobiales</taxon>
        <taxon>environmental samples</taxon>
    </lineage>
</organism>
<gene>
    <name evidence="2" type="ORF">AVDCRST_MAG18-2710</name>
</gene>
<dbReference type="InterPro" id="IPR027843">
    <property type="entry name" value="DUF4440"/>
</dbReference>
<dbReference type="SUPFAM" id="SSF54427">
    <property type="entry name" value="NTF2-like"/>
    <property type="match status" value="1"/>
</dbReference>
<evidence type="ECO:0000259" key="1">
    <source>
        <dbReference type="Pfam" id="PF14534"/>
    </source>
</evidence>
<dbReference type="EMBL" id="CADCWN010000207">
    <property type="protein sequence ID" value="CAA9577348.1"/>
    <property type="molecule type" value="Genomic_DNA"/>
</dbReference>